<organism evidence="1 2">
    <name type="scientific">Terrabacter carboxydivorans</name>
    <dbReference type="NCBI Taxonomy" id="619730"/>
    <lineage>
        <taxon>Bacteria</taxon>
        <taxon>Bacillati</taxon>
        <taxon>Actinomycetota</taxon>
        <taxon>Actinomycetes</taxon>
        <taxon>Micrococcales</taxon>
        <taxon>Intrasporangiaceae</taxon>
        <taxon>Terrabacter</taxon>
    </lineage>
</organism>
<accession>A0ABN3MFQ3</accession>
<comment type="caution">
    <text evidence="1">The sequence shown here is derived from an EMBL/GenBank/DDBJ whole genome shotgun (WGS) entry which is preliminary data.</text>
</comment>
<keyword evidence="2" id="KW-1185">Reference proteome</keyword>
<gene>
    <name evidence="1" type="ORF">GCM10009858_44400</name>
</gene>
<dbReference type="Proteomes" id="UP001500730">
    <property type="component" value="Unassembled WGS sequence"/>
</dbReference>
<name>A0ABN3MFQ3_9MICO</name>
<protein>
    <submittedName>
        <fullName evidence="1">Uncharacterized protein</fullName>
    </submittedName>
</protein>
<evidence type="ECO:0000313" key="1">
    <source>
        <dbReference type="EMBL" id="GAA2501289.1"/>
    </source>
</evidence>
<dbReference type="EMBL" id="BAAARE010000033">
    <property type="protein sequence ID" value="GAA2501289.1"/>
    <property type="molecule type" value="Genomic_DNA"/>
</dbReference>
<sequence length="145" mass="16346">MLDDLAAHSHSGEAFADRLPYVLDLLAGVRRQLDAAVKECGHLSGWWKDQWTPERKALSELRNAQLKRLETSEAPRSQTRTNVPAGEWRGHRVSEGDTVSWIEWYFVDGRYEGQPVLSVLAGALDDLRGLIDEVRIRLHAEGVTT</sequence>
<evidence type="ECO:0000313" key="2">
    <source>
        <dbReference type="Proteomes" id="UP001500730"/>
    </source>
</evidence>
<proteinExistence type="predicted"/>
<reference evidence="1 2" key="1">
    <citation type="journal article" date="2019" name="Int. J. Syst. Evol. Microbiol.">
        <title>The Global Catalogue of Microorganisms (GCM) 10K type strain sequencing project: providing services to taxonomists for standard genome sequencing and annotation.</title>
        <authorList>
            <consortium name="The Broad Institute Genomics Platform"/>
            <consortium name="The Broad Institute Genome Sequencing Center for Infectious Disease"/>
            <person name="Wu L."/>
            <person name="Ma J."/>
        </authorList>
    </citation>
    <scope>NUCLEOTIDE SEQUENCE [LARGE SCALE GENOMIC DNA]</scope>
    <source>
        <strain evidence="1 2">JCM 16259</strain>
    </source>
</reference>